<dbReference type="OrthoDB" id="185373at2759"/>
<dbReference type="InterPro" id="IPR002885">
    <property type="entry name" value="PPR_rpt"/>
</dbReference>
<evidence type="ECO:0000313" key="3">
    <source>
        <dbReference type="EMBL" id="CAA2934475.1"/>
    </source>
</evidence>
<proteinExistence type="predicted"/>
<name>A0A8S0P9X1_OLEEU</name>
<accession>A0A8S0P9X1</accession>
<keyword evidence="1" id="KW-0677">Repeat</keyword>
<dbReference type="Gene3D" id="1.25.40.10">
    <property type="entry name" value="Tetratricopeptide repeat domain"/>
    <property type="match status" value="1"/>
</dbReference>
<dbReference type="AlphaFoldDB" id="A0A8S0P9X1"/>
<dbReference type="Pfam" id="PF13041">
    <property type="entry name" value="PPR_2"/>
    <property type="match status" value="1"/>
</dbReference>
<dbReference type="NCBIfam" id="TIGR00756">
    <property type="entry name" value="PPR"/>
    <property type="match status" value="1"/>
</dbReference>
<comment type="caution">
    <text evidence="3">The sequence shown here is derived from an EMBL/GenBank/DDBJ whole genome shotgun (WGS) entry which is preliminary data.</text>
</comment>
<gene>
    <name evidence="3" type="ORF">OLEA9_D000630</name>
</gene>
<keyword evidence="4" id="KW-1185">Reference proteome</keyword>
<evidence type="ECO:0000313" key="4">
    <source>
        <dbReference type="Proteomes" id="UP000594638"/>
    </source>
</evidence>
<sequence length="61" mass="6658">MVGGGYHPIYNPVIDGFSKAGNVDEANTIVAKMEVKGCRPDKLTFTVHHSHSGALYERKNV</sequence>
<evidence type="ECO:0000256" key="2">
    <source>
        <dbReference type="PROSITE-ProRule" id="PRU00708"/>
    </source>
</evidence>
<reference evidence="3 4" key="1">
    <citation type="submission" date="2019-12" db="EMBL/GenBank/DDBJ databases">
        <authorList>
            <person name="Alioto T."/>
            <person name="Alioto T."/>
            <person name="Gomez Garrido J."/>
        </authorList>
    </citation>
    <scope>NUCLEOTIDE SEQUENCE [LARGE SCALE GENOMIC DNA]</scope>
</reference>
<dbReference type="InterPro" id="IPR011990">
    <property type="entry name" value="TPR-like_helical_dom_sf"/>
</dbReference>
<feature type="repeat" description="PPR" evidence="2">
    <location>
        <begin position="6"/>
        <end position="40"/>
    </location>
</feature>
<dbReference type="Gramene" id="OE9D000630T1">
    <property type="protein sequence ID" value="OE9D000630C1"/>
    <property type="gene ID" value="OE9D000630"/>
</dbReference>
<organism evidence="3 4">
    <name type="scientific">Olea europaea subsp. europaea</name>
    <dbReference type="NCBI Taxonomy" id="158383"/>
    <lineage>
        <taxon>Eukaryota</taxon>
        <taxon>Viridiplantae</taxon>
        <taxon>Streptophyta</taxon>
        <taxon>Embryophyta</taxon>
        <taxon>Tracheophyta</taxon>
        <taxon>Spermatophyta</taxon>
        <taxon>Magnoliopsida</taxon>
        <taxon>eudicotyledons</taxon>
        <taxon>Gunneridae</taxon>
        <taxon>Pentapetalae</taxon>
        <taxon>asterids</taxon>
        <taxon>lamiids</taxon>
        <taxon>Lamiales</taxon>
        <taxon>Oleaceae</taxon>
        <taxon>Oleeae</taxon>
        <taxon>Olea</taxon>
    </lineage>
</organism>
<dbReference type="EMBL" id="CACTIH010000015">
    <property type="protein sequence ID" value="CAA2934475.1"/>
    <property type="molecule type" value="Genomic_DNA"/>
</dbReference>
<evidence type="ECO:0000256" key="1">
    <source>
        <dbReference type="ARBA" id="ARBA00022737"/>
    </source>
</evidence>
<protein>
    <submittedName>
        <fullName evidence="3">Pentatricopeptide repeat-containing At2g06000</fullName>
    </submittedName>
</protein>
<dbReference type="Proteomes" id="UP000594638">
    <property type="component" value="Unassembled WGS sequence"/>
</dbReference>
<feature type="non-terminal residue" evidence="3">
    <location>
        <position position="61"/>
    </location>
</feature>
<dbReference type="PROSITE" id="PS51375">
    <property type="entry name" value="PPR"/>
    <property type="match status" value="1"/>
</dbReference>